<comment type="caution">
    <text evidence="9">The sequence shown here is derived from an EMBL/GenBank/DDBJ whole genome shotgun (WGS) entry which is preliminary data.</text>
</comment>
<comment type="similarity">
    <text evidence="1 6">Belongs to the sigma-70 factor family. ECF subfamily.</text>
</comment>
<dbReference type="RefSeq" id="WP_163179599.1">
    <property type="nucleotide sequence ID" value="NZ_JAAIWM010000003.1"/>
</dbReference>
<dbReference type="GO" id="GO:0006950">
    <property type="term" value="P:response to stress"/>
    <property type="evidence" value="ECO:0007669"/>
    <property type="project" value="UniProtKB-ARBA"/>
</dbReference>
<evidence type="ECO:0000256" key="2">
    <source>
        <dbReference type="ARBA" id="ARBA00023015"/>
    </source>
</evidence>
<keyword evidence="2 6" id="KW-0805">Transcription regulation</keyword>
<accession>A0A6M0Q772</accession>
<keyword evidence="3 6" id="KW-0731">Sigma factor</keyword>
<evidence type="ECO:0000259" key="7">
    <source>
        <dbReference type="Pfam" id="PF04542"/>
    </source>
</evidence>
<evidence type="ECO:0000256" key="1">
    <source>
        <dbReference type="ARBA" id="ARBA00010641"/>
    </source>
</evidence>
<organism evidence="9 10">
    <name type="scientific">Bacillus mesophilus</name>
    <dbReference type="NCBI Taxonomy" id="1808955"/>
    <lineage>
        <taxon>Bacteria</taxon>
        <taxon>Bacillati</taxon>
        <taxon>Bacillota</taxon>
        <taxon>Bacilli</taxon>
        <taxon>Bacillales</taxon>
        <taxon>Bacillaceae</taxon>
        <taxon>Bacillus</taxon>
    </lineage>
</organism>
<protein>
    <recommendedName>
        <fullName evidence="6">RNA polymerase sigma factor</fullName>
    </recommendedName>
</protein>
<dbReference type="Pfam" id="PF04542">
    <property type="entry name" value="Sigma70_r2"/>
    <property type="match status" value="1"/>
</dbReference>
<dbReference type="GO" id="GO:0016987">
    <property type="term" value="F:sigma factor activity"/>
    <property type="evidence" value="ECO:0007669"/>
    <property type="project" value="UniProtKB-KW"/>
</dbReference>
<proteinExistence type="inferred from homology"/>
<dbReference type="InterPro" id="IPR014284">
    <property type="entry name" value="RNA_pol_sigma-70_dom"/>
</dbReference>
<dbReference type="GO" id="GO:0003677">
    <property type="term" value="F:DNA binding"/>
    <property type="evidence" value="ECO:0007669"/>
    <property type="project" value="UniProtKB-KW"/>
</dbReference>
<evidence type="ECO:0000256" key="6">
    <source>
        <dbReference type="RuleBase" id="RU000716"/>
    </source>
</evidence>
<keyword evidence="5 6" id="KW-0804">Transcription</keyword>
<dbReference type="InterPro" id="IPR013324">
    <property type="entry name" value="RNA_pol_sigma_r3/r4-like"/>
</dbReference>
<name>A0A6M0Q772_9BACI</name>
<dbReference type="Proteomes" id="UP000481043">
    <property type="component" value="Unassembled WGS sequence"/>
</dbReference>
<reference evidence="9 10" key="1">
    <citation type="submission" date="2020-02" db="EMBL/GenBank/DDBJ databases">
        <title>Bacillus aquiflavi sp. nov., isolated from yellow water of strong flavor Chinese baijiu in Yibin region of China.</title>
        <authorList>
            <person name="Xie J."/>
        </authorList>
    </citation>
    <scope>NUCLEOTIDE SEQUENCE [LARGE SCALE GENOMIC DNA]</scope>
    <source>
        <strain evidence="9 10">SA4</strain>
    </source>
</reference>
<dbReference type="InterPro" id="IPR013249">
    <property type="entry name" value="RNA_pol_sigma70_r4_t2"/>
</dbReference>
<evidence type="ECO:0000313" key="10">
    <source>
        <dbReference type="Proteomes" id="UP000481043"/>
    </source>
</evidence>
<dbReference type="Pfam" id="PF08281">
    <property type="entry name" value="Sigma70_r4_2"/>
    <property type="match status" value="1"/>
</dbReference>
<evidence type="ECO:0000256" key="5">
    <source>
        <dbReference type="ARBA" id="ARBA00023163"/>
    </source>
</evidence>
<dbReference type="PANTHER" id="PTHR43133:SF51">
    <property type="entry name" value="RNA POLYMERASE SIGMA FACTOR"/>
    <property type="match status" value="1"/>
</dbReference>
<dbReference type="InterPro" id="IPR007627">
    <property type="entry name" value="RNA_pol_sigma70_r2"/>
</dbReference>
<evidence type="ECO:0000313" key="9">
    <source>
        <dbReference type="EMBL" id="NEY72133.1"/>
    </source>
</evidence>
<dbReference type="Gene3D" id="1.10.10.10">
    <property type="entry name" value="Winged helix-like DNA-binding domain superfamily/Winged helix DNA-binding domain"/>
    <property type="match status" value="1"/>
</dbReference>
<dbReference type="InterPro" id="IPR039425">
    <property type="entry name" value="RNA_pol_sigma-70-like"/>
</dbReference>
<keyword evidence="4 6" id="KW-0238">DNA-binding</keyword>
<dbReference type="SUPFAM" id="SSF88659">
    <property type="entry name" value="Sigma3 and sigma4 domains of RNA polymerase sigma factors"/>
    <property type="match status" value="1"/>
</dbReference>
<evidence type="ECO:0000259" key="8">
    <source>
        <dbReference type="Pfam" id="PF08281"/>
    </source>
</evidence>
<dbReference type="Gene3D" id="1.10.1740.10">
    <property type="match status" value="1"/>
</dbReference>
<evidence type="ECO:0000256" key="3">
    <source>
        <dbReference type="ARBA" id="ARBA00023082"/>
    </source>
</evidence>
<dbReference type="SUPFAM" id="SSF88946">
    <property type="entry name" value="Sigma2 domain of RNA polymerase sigma factors"/>
    <property type="match status" value="1"/>
</dbReference>
<feature type="domain" description="RNA polymerase sigma-70 region 2" evidence="7">
    <location>
        <begin position="6"/>
        <end position="73"/>
    </location>
</feature>
<dbReference type="PANTHER" id="PTHR43133">
    <property type="entry name" value="RNA POLYMERASE ECF-TYPE SIGMA FACTO"/>
    <property type="match status" value="1"/>
</dbReference>
<dbReference type="InterPro" id="IPR000838">
    <property type="entry name" value="RNA_pol_sigma70_ECF_CS"/>
</dbReference>
<sequence length="167" mass="19869">MDYTNLYNLYYKKIYYQVHSMIRDHYLAEDIVQETFIKAFEKADSILDESKIGPWLMTIAKRTAVDFIRKESRQGCEFVEDLINYKEEPKTSVEKEVEWEFFKNEIECEINNLRKEQQAIIHLKINNGLKEKEIASQLKMNPGTVKINLYRARKQLKSKLEPQLVIA</sequence>
<keyword evidence="10" id="KW-1185">Reference proteome</keyword>
<dbReference type="AlphaFoldDB" id="A0A6M0Q772"/>
<dbReference type="InterPro" id="IPR013325">
    <property type="entry name" value="RNA_pol_sigma_r2"/>
</dbReference>
<dbReference type="EMBL" id="JAAIWM010000003">
    <property type="protein sequence ID" value="NEY72133.1"/>
    <property type="molecule type" value="Genomic_DNA"/>
</dbReference>
<dbReference type="PROSITE" id="PS01063">
    <property type="entry name" value="SIGMA70_ECF"/>
    <property type="match status" value="1"/>
</dbReference>
<dbReference type="NCBIfam" id="TIGR02937">
    <property type="entry name" value="sigma70-ECF"/>
    <property type="match status" value="1"/>
</dbReference>
<feature type="domain" description="RNA polymerase sigma factor 70 region 4 type 2" evidence="8">
    <location>
        <begin position="104"/>
        <end position="156"/>
    </location>
</feature>
<dbReference type="GO" id="GO:0006352">
    <property type="term" value="P:DNA-templated transcription initiation"/>
    <property type="evidence" value="ECO:0007669"/>
    <property type="project" value="InterPro"/>
</dbReference>
<gene>
    <name evidence="9" type="ORF">G4D63_10390</name>
</gene>
<dbReference type="InterPro" id="IPR036388">
    <property type="entry name" value="WH-like_DNA-bd_sf"/>
</dbReference>
<evidence type="ECO:0000256" key="4">
    <source>
        <dbReference type="ARBA" id="ARBA00023125"/>
    </source>
</evidence>